<dbReference type="OrthoDB" id="9760250at2"/>
<feature type="domain" description="Terminase large subunit-like ATPase" evidence="1">
    <location>
        <begin position="79"/>
        <end position="247"/>
    </location>
</feature>
<dbReference type="RefSeq" id="WP_146406330.1">
    <property type="nucleotide sequence ID" value="NZ_SJPU01000001.1"/>
</dbReference>
<dbReference type="PANTHER" id="PTHR41287:SF1">
    <property type="entry name" value="PROTEIN YMFN"/>
    <property type="match status" value="1"/>
</dbReference>
<evidence type="ECO:0000313" key="3">
    <source>
        <dbReference type="EMBL" id="TWU19546.1"/>
    </source>
</evidence>
<comment type="caution">
    <text evidence="3">The sequence shown here is derived from an EMBL/GenBank/DDBJ whole genome shotgun (WGS) entry which is preliminary data.</text>
</comment>
<dbReference type="GO" id="GO:0004519">
    <property type="term" value="F:endonuclease activity"/>
    <property type="evidence" value="ECO:0007669"/>
    <property type="project" value="InterPro"/>
</dbReference>
<dbReference type="InterPro" id="IPR046462">
    <property type="entry name" value="TerL_nuclease"/>
</dbReference>
<dbReference type="Pfam" id="PF03354">
    <property type="entry name" value="TerL_ATPase"/>
    <property type="match status" value="1"/>
</dbReference>
<reference evidence="3 4" key="1">
    <citation type="journal article" date="2020" name="Antonie Van Leeuwenhoek">
        <title>Rhodopirellula heiligendammensis sp. nov., Rhodopirellula pilleata sp. nov., and Rhodopirellula solitaria sp. nov. isolated from natural or artificial marine surfaces in Northern Germany and California, USA, and emended description of the genus Rhodopirellula.</title>
        <authorList>
            <person name="Kallscheuer N."/>
            <person name="Wiegand S."/>
            <person name="Jogler M."/>
            <person name="Boedeker C."/>
            <person name="Peeters S.H."/>
            <person name="Rast P."/>
            <person name="Heuer A."/>
            <person name="Jetten M.S.M."/>
            <person name="Rohde M."/>
            <person name="Jogler C."/>
        </authorList>
    </citation>
    <scope>NUCLEOTIDE SEQUENCE [LARGE SCALE GENOMIC DNA]</scope>
    <source>
        <strain evidence="3 4">Poly21</strain>
    </source>
</reference>
<dbReference type="Gene3D" id="3.40.50.300">
    <property type="entry name" value="P-loop containing nucleotide triphosphate hydrolases"/>
    <property type="match status" value="1"/>
</dbReference>
<protein>
    <submittedName>
        <fullName evidence="3">Phage Terminase</fullName>
    </submittedName>
</protein>
<keyword evidence="4" id="KW-1185">Reference proteome</keyword>
<dbReference type="InterPro" id="IPR005021">
    <property type="entry name" value="Terminase_largesu-like"/>
</dbReference>
<sequence>MAAKPKYTPTRAQLKRAADEGWADWIQTPQDEVAVARGCYFDIGAAMATRNLFESVLTHGKAPFDGKPFLLLDWQWHGLIGPLYGWRMPDGTRRFLSCFTFIPKKNGKTQLAAGIAIREALEQVGARVFMTAVARSQAADCFDEAAGMIERSDALSKIFDVRRSTYRAIHQTRNAVIAAITASGGSSQGKNANCLILDELHEWKDRSFFGSLLYATSARLNSLVFMITTAGDNLTSICYEEYERAKRISEGKDMSIDHLPLIFEAPADADWKKTATWKKANPSYGITLPERQIEAAINQAKGSPQRIGDLKRYRLNQWTQPRDAWLDVSAWDALPEANEQDLVGQPCYAGVDLARVHDFAALVRLFEHDDGTLSYLFKLWVPEELVAEKQHSDQIPLVDWVQRGFVTATPGASIDFSRIRKDIVEAHEETPMKELGYDPAMAELLCNQMLRGEDGLNTVQVPPRMSFMSPPSTEFERLIEAGKLRHDHNPAISWMIGNVIVYQDTNEQIRPMKGRSNGRIDGITAAIIATNRRMQVTVEESPTFYDTRKPEMF</sequence>
<feature type="domain" description="Terminase large subunit-like endonuclease" evidence="2">
    <location>
        <begin position="258"/>
        <end position="532"/>
    </location>
</feature>
<evidence type="ECO:0000259" key="2">
    <source>
        <dbReference type="Pfam" id="PF20441"/>
    </source>
</evidence>
<dbReference type="Proteomes" id="UP000319908">
    <property type="component" value="Unassembled WGS sequence"/>
</dbReference>
<proteinExistence type="predicted"/>
<dbReference type="InterPro" id="IPR027417">
    <property type="entry name" value="P-loop_NTPase"/>
</dbReference>
<evidence type="ECO:0000313" key="4">
    <source>
        <dbReference type="Proteomes" id="UP000319908"/>
    </source>
</evidence>
<evidence type="ECO:0000259" key="1">
    <source>
        <dbReference type="Pfam" id="PF03354"/>
    </source>
</evidence>
<accession>A0A5C6C7Z4</accession>
<dbReference type="AlphaFoldDB" id="A0A5C6C7Z4"/>
<dbReference type="InterPro" id="IPR046461">
    <property type="entry name" value="TerL_ATPase"/>
</dbReference>
<dbReference type="PANTHER" id="PTHR41287">
    <property type="match status" value="1"/>
</dbReference>
<dbReference type="Pfam" id="PF20441">
    <property type="entry name" value="TerL_nuclease"/>
    <property type="match status" value="1"/>
</dbReference>
<gene>
    <name evidence="3" type="ORF">Poly21_17200</name>
</gene>
<organism evidence="3 4">
    <name type="scientific">Allorhodopirellula heiligendammensis</name>
    <dbReference type="NCBI Taxonomy" id="2714739"/>
    <lineage>
        <taxon>Bacteria</taxon>
        <taxon>Pseudomonadati</taxon>
        <taxon>Planctomycetota</taxon>
        <taxon>Planctomycetia</taxon>
        <taxon>Pirellulales</taxon>
        <taxon>Pirellulaceae</taxon>
        <taxon>Allorhodopirellula</taxon>
    </lineage>
</organism>
<dbReference type="EMBL" id="SJPU01000001">
    <property type="protein sequence ID" value="TWU19546.1"/>
    <property type="molecule type" value="Genomic_DNA"/>
</dbReference>
<name>A0A5C6C7Z4_9BACT</name>